<dbReference type="EMBL" id="JACRSR010000005">
    <property type="protein sequence ID" value="MBC8532156.1"/>
    <property type="molecule type" value="Genomic_DNA"/>
</dbReference>
<comment type="caution">
    <text evidence="1">The sequence shown here is derived from an EMBL/GenBank/DDBJ whole genome shotgun (WGS) entry which is preliminary data.</text>
</comment>
<proteinExistence type="predicted"/>
<protein>
    <submittedName>
        <fullName evidence="1">Uncharacterized protein</fullName>
    </submittedName>
</protein>
<organism evidence="1 2">
    <name type="scientific">Gehongia tenuis</name>
    <dbReference type="NCBI Taxonomy" id="2763655"/>
    <lineage>
        <taxon>Bacteria</taxon>
        <taxon>Bacillati</taxon>
        <taxon>Bacillota</taxon>
        <taxon>Clostridia</taxon>
        <taxon>Christensenellales</taxon>
        <taxon>Christensenellaceae</taxon>
        <taxon>Gehongia</taxon>
    </lineage>
</organism>
<dbReference type="AlphaFoldDB" id="A0A926D5S0"/>
<evidence type="ECO:0000313" key="1">
    <source>
        <dbReference type="EMBL" id="MBC8532156.1"/>
    </source>
</evidence>
<keyword evidence="2" id="KW-1185">Reference proteome</keyword>
<evidence type="ECO:0000313" key="2">
    <source>
        <dbReference type="Proteomes" id="UP000623172"/>
    </source>
</evidence>
<reference evidence="1" key="1">
    <citation type="submission" date="2020-08" db="EMBL/GenBank/DDBJ databases">
        <title>Genome public.</title>
        <authorList>
            <person name="Liu C."/>
            <person name="Sun Q."/>
        </authorList>
    </citation>
    <scope>NUCLEOTIDE SEQUENCE</scope>
    <source>
        <strain evidence="1">NSJ-53</strain>
    </source>
</reference>
<accession>A0A926D5S0</accession>
<sequence length="89" mass="10294">MRCDKCGEEYSIMYHGRNGMPLCGLCYDAYLEEERTEEEWDGCCDQCGEYIQGAVYRPCNDGELYCSACYAKYQEGRKEAASFEYEEIA</sequence>
<gene>
    <name evidence="1" type="ORF">H8696_09885</name>
</gene>
<dbReference type="RefSeq" id="WP_249317272.1">
    <property type="nucleotide sequence ID" value="NZ_JACRSR010000005.1"/>
</dbReference>
<name>A0A926D5S0_9FIRM</name>
<dbReference type="Proteomes" id="UP000623172">
    <property type="component" value="Unassembled WGS sequence"/>
</dbReference>